<dbReference type="Gene3D" id="1.10.10.10">
    <property type="entry name" value="Winged helix-like DNA-binding domain superfamily/Winged helix DNA-binding domain"/>
    <property type="match status" value="1"/>
</dbReference>
<evidence type="ECO:0000259" key="4">
    <source>
        <dbReference type="PROSITE" id="PS50995"/>
    </source>
</evidence>
<dbReference type="InterPro" id="IPR000835">
    <property type="entry name" value="HTH_MarR-typ"/>
</dbReference>
<keyword evidence="3" id="KW-0804">Transcription</keyword>
<comment type="caution">
    <text evidence="5">The sequence shown here is derived from an EMBL/GenBank/DDBJ whole genome shotgun (WGS) entry which is preliminary data.</text>
</comment>
<dbReference type="GO" id="GO:0003700">
    <property type="term" value="F:DNA-binding transcription factor activity"/>
    <property type="evidence" value="ECO:0007669"/>
    <property type="project" value="InterPro"/>
</dbReference>
<gene>
    <name evidence="5" type="ORF">BN963_SGAL_00753</name>
</gene>
<dbReference type="PROSITE" id="PS50995">
    <property type="entry name" value="HTH_MARR_2"/>
    <property type="match status" value="1"/>
</dbReference>
<dbReference type="AlphaFoldDB" id="A0A060RGK1"/>
<dbReference type="Pfam" id="PF12802">
    <property type="entry name" value="MarR_2"/>
    <property type="match status" value="1"/>
</dbReference>
<proteinExistence type="predicted"/>
<dbReference type="InterPro" id="IPR036388">
    <property type="entry name" value="WH-like_DNA-bd_sf"/>
</dbReference>
<dbReference type="GO" id="GO:0003677">
    <property type="term" value="F:DNA binding"/>
    <property type="evidence" value="ECO:0007669"/>
    <property type="project" value="UniProtKB-KW"/>
</dbReference>
<dbReference type="PANTHER" id="PTHR42756:SF1">
    <property type="entry name" value="TRANSCRIPTIONAL REPRESSOR OF EMRAB OPERON"/>
    <property type="match status" value="1"/>
</dbReference>
<dbReference type="InterPro" id="IPR036390">
    <property type="entry name" value="WH_DNA-bd_sf"/>
</dbReference>
<keyword evidence="1" id="KW-0805">Transcription regulation</keyword>
<dbReference type="Proteomes" id="UP000027584">
    <property type="component" value="Unassembled WGS sequence"/>
</dbReference>
<evidence type="ECO:0000313" key="6">
    <source>
        <dbReference type="Proteomes" id="UP000027584"/>
    </source>
</evidence>
<organism evidence="5 6">
    <name type="scientific">Streptococcus gallolyticus</name>
    <dbReference type="NCBI Taxonomy" id="315405"/>
    <lineage>
        <taxon>Bacteria</taxon>
        <taxon>Bacillati</taxon>
        <taxon>Bacillota</taxon>
        <taxon>Bacilli</taxon>
        <taxon>Lactobacillales</taxon>
        <taxon>Streptococcaceae</taxon>
        <taxon>Streptococcus</taxon>
    </lineage>
</organism>
<dbReference type="PRINTS" id="PR00598">
    <property type="entry name" value="HTHMARR"/>
</dbReference>
<keyword evidence="2" id="KW-0238">DNA-binding</keyword>
<evidence type="ECO:0000313" key="5">
    <source>
        <dbReference type="EMBL" id="CDO17560.1"/>
    </source>
</evidence>
<dbReference type="PANTHER" id="PTHR42756">
    <property type="entry name" value="TRANSCRIPTIONAL REGULATOR, MARR"/>
    <property type="match status" value="1"/>
</dbReference>
<feature type="domain" description="HTH marR-type" evidence="4">
    <location>
        <begin position="2"/>
        <end position="136"/>
    </location>
</feature>
<evidence type="ECO:0000256" key="3">
    <source>
        <dbReference type="ARBA" id="ARBA00023163"/>
    </source>
</evidence>
<reference evidence="5 6" key="2">
    <citation type="submission" date="2014-05" db="EMBL/GenBank/DDBJ databases">
        <title>Genome sequence of Streptococcus gallolyticus.</title>
        <authorList>
            <person name="Del Campo R."/>
        </authorList>
    </citation>
    <scope>NUCLEOTIDE SEQUENCE [LARGE SCALE GENOMIC DNA]</scope>
    <source>
        <strain evidence="5 6">LMG17956</strain>
    </source>
</reference>
<dbReference type="SUPFAM" id="SSF46785">
    <property type="entry name" value="Winged helix' DNA-binding domain"/>
    <property type="match status" value="1"/>
</dbReference>
<accession>A0A060RGK1</accession>
<evidence type="ECO:0000256" key="2">
    <source>
        <dbReference type="ARBA" id="ARBA00023125"/>
    </source>
</evidence>
<evidence type="ECO:0000256" key="1">
    <source>
        <dbReference type="ARBA" id="ARBA00023015"/>
    </source>
</evidence>
<name>A0A060RGK1_9STRE</name>
<reference evidence="5 6" key="1">
    <citation type="submission" date="2014-02" db="EMBL/GenBank/DDBJ databases">
        <authorList>
            <person name="Manrique M."/>
        </authorList>
    </citation>
    <scope>NUCLEOTIDE SEQUENCE [LARGE SCALE GENOMIC DNA]</scope>
    <source>
        <strain evidence="5 6">LMG17956</strain>
    </source>
</reference>
<dbReference type="SMART" id="SM00347">
    <property type="entry name" value="HTH_MARR"/>
    <property type="match status" value="1"/>
</dbReference>
<protein>
    <submittedName>
        <fullName evidence="5">Putative transcriptional regulator, MarR family</fullName>
    </submittedName>
</protein>
<sequence>MEKNIGRLVKKASNQLGREFDQFAKPFDLTGMQMSIIDFLSQGIKEEYFQQDIEKEFNIQRSTTTVLLQRMEKKALIYRQVSQQDARQKSVHLTEKAQGLVEECRSYFRNQEKELEKNFSEEDIAIFEKILQYYMKEK</sequence>
<dbReference type="EMBL" id="CCBC010000132">
    <property type="protein sequence ID" value="CDO17560.1"/>
    <property type="molecule type" value="Genomic_DNA"/>
</dbReference>